<reference evidence="2" key="1">
    <citation type="submission" date="2021-01" db="EMBL/GenBank/DDBJ databases">
        <title>Caligus Genome Assembly.</title>
        <authorList>
            <person name="Gallardo-Escarate C."/>
        </authorList>
    </citation>
    <scope>NUCLEOTIDE SEQUENCE [LARGE SCALE GENOMIC DNA]</scope>
</reference>
<keyword evidence="1" id="KW-0347">Helicase</keyword>
<accession>A0A7T8H228</accession>
<feature type="non-terminal residue" evidence="1">
    <location>
        <position position="1"/>
    </location>
</feature>
<dbReference type="EMBL" id="CP045900">
    <property type="protein sequence ID" value="QQP42018.1"/>
    <property type="molecule type" value="Genomic_DNA"/>
</dbReference>
<evidence type="ECO:0000313" key="2">
    <source>
        <dbReference type="Proteomes" id="UP000595437"/>
    </source>
</evidence>
<protein>
    <submittedName>
        <fullName evidence="1">ATP-dependent DNA helicase</fullName>
    </submittedName>
</protein>
<organism evidence="1 2">
    <name type="scientific">Caligus rogercresseyi</name>
    <name type="common">Sea louse</name>
    <dbReference type="NCBI Taxonomy" id="217165"/>
    <lineage>
        <taxon>Eukaryota</taxon>
        <taxon>Metazoa</taxon>
        <taxon>Ecdysozoa</taxon>
        <taxon>Arthropoda</taxon>
        <taxon>Crustacea</taxon>
        <taxon>Multicrustacea</taxon>
        <taxon>Hexanauplia</taxon>
        <taxon>Copepoda</taxon>
        <taxon>Siphonostomatoida</taxon>
        <taxon>Caligidae</taxon>
        <taxon>Caligus</taxon>
    </lineage>
</organism>
<evidence type="ECO:0000313" key="1">
    <source>
        <dbReference type="EMBL" id="QQP42018.1"/>
    </source>
</evidence>
<dbReference type="GO" id="GO:0004386">
    <property type="term" value="F:helicase activity"/>
    <property type="evidence" value="ECO:0007669"/>
    <property type="project" value="UniProtKB-KW"/>
</dbReference>
<dbReference type="AlphaFoldDB" id="A0A7T8H228"/>
<sequence>SGNLSAKSSLLTWPVICGFLKGKCMAGVKVEVGGNNTVTPNVIYWEVLDAT</sequence>
<gene>
    <name evidence="1" type="ORF">FKW44_016556</name>
</gene>
<dbReference type="Proteomes" id="UP000595437">
    <property type="component" value="Chromosome 11"/>
</dbReference>
<keyword evidence="1" id="KW-0547">Nucleotide-binding</keyword>
<name>A0A7T8H228_CALRO</name>
<keyword evidence="2" id="KW-1185">Reference proteome</keyword>
<keyword evidence="1" id="KW-0378">Hydrolase</keyword>
<keyword evidence="1" id="KW-0067">ATP-binding</keyword>
<proteinExistence type="predicted"/>